<reference evidence="1" key="1">
    <citation type="submission" date="2022-10" db="EMBL/GenBank/DDBJ databases">
        <title>Puccinia triticina Genome sequencing and assembly.</title>
        <authorList>
            <person name="Li C."/>
        </authorList>
    </citation>
    <scope>NUCLEOTIDE SEQUENCE</scope>
    <source>
        <strain evidence="1">Pt15</strain>
    </source>
</reference>
<keyword evidence="2" id="KW-1185">Reference proteome</keyword>
<protein>
    <submittedName>
        <fullName evidence="1">Uncharacterized protein</fullName>
    </submittedName>
</protein>
<dbReference type="RefSeq" id="XP_053016955.1">
    <property type="nucleotide sequence ID" value="XM_053165800.1"/>
</dbReference>
<name>A0ABY7C8A2_9BASI</name>
<accession>A0ABY7C8A2</accession>
<sequence length="50" mass="5497">MLHLARQPPVRPTAPPMIQCLHLVTAATLAYCRTSQLASTTRMAKYSAID</sequence>
<evidence type="ECO:0000313" key="2">
    <source>
        <dbReference type="Proteomes" id="UP001164743"/>
    </source>
</evidence>
<evidence type="ECO:0000313" key="1">
    <source>
        <dbReference type="EMBL" id="WAQ81400.1"/>
    </source>
</evidence>
<dbReference type="Proteomes" id="UP001164743">
    <property type="component" value="Chromosome 1A"/>
</dbReference>
<organism evidence="1 2">
    <name type="scientific">Puccinia triticina</name>
    <dbReference type="NCBI Taxonomy" id="208348"/>
    <lineage>
        <taxon>Eukaryota</taxon>
        <taxon>Fungi</taxon>
        <taxon>Dikarya</taxon>
        <taxon>Basidiomycota</taxon>
        <taxon>Pucciniomycotina</taxon>
        <taxon>Pucciniomycetes</taxon>
        <taxon>Pucciniales</taxon>
        <taxon>Pucciniaceae</taxon>
        <taxon>Puccinia</taxon>
    </lineage>
</organism>
<gene>
    <name evidence="1" type="ORF">PtA15_1A741</name>
</gene>
<dbReference type="EMBL" id="CP110421">
    <property type="protein sequence ID" value="WAQ81400.1"/>
    <property type="molecule type" value="Genomic_DNA"/>
</dbReference>
<dbReference type="GeneID" id="77806695"/>
<proteinExistence type="predicted"/>